<dbReference type="GO" id="GO:0003684">
    <property type="term" value="F:damaged DNA binding"/>
    <property type="evidence" value="ECO:0007669"/>
    <property type="project" value="InterPro"/>
</dbReference>
<dbReference type="SUPFAM" id="SSF100879">
    <property type="entry name" value="Lesion bypass DNA polymerase (Y-family), little finger domain"/>
    <property type="match status" value="1"/>
</dbReference>
<dbReference type="GO" id="GO:0042276">
    <property type="term" value="P:error-prone translesion synthesis"/>
    <property type="evidence" value="ECO:0007669"/>
    <property type="project" value="TreeGrafter"/>
</dbReference>
<gene>
    <name evidence="12" type="primary">dinB</name>
    <name evidence="15" type="ORF">D7S86_11010</name>
</gene>
<dbReference type="GO" id="GO:0009432">
    <property type="term" value="P:SOS response"/>
    <property type="evidence" value="ECO:0007669"/>
    <property type="project" value="TreeGrafter"/>
</dbReference>
<reference evidence="15 16" key="1">
    <citation type="submission" date="2018-10" db="EMBL/GenBank/DDBJ databases">
        <title>Robbsia sp. DHC34, isolated from soil.</title>
        <authorList>
            <person name="Gao Z.-H."/>
            <person name="Qiu L.-H."/>
        </authorList>
    </citation>
    <scope>NUCLEOTIDE SEQUENCE [LARGE SCALE GENOMIC DNA]</scope>
    <source>
        <strain evidence="15 16">DHC34</strain>
    </source>
</reference>
<feature type="site" description="Substrate discrimination" evidence="12">
    <location>
        <position position="17"/>
    </location>
</feature>
<dbReference type="SUPFAM" id="SSF56672">
    <property type="entry name" value="DNA/RNA polymerases"/>
    <property type="match status" value="1"/>
</dbReference>
<proteinExistence type="inferred from homology"/>
<dbReference type="HAMAP" id="MF_01113">
    <property type="entry name" value="DNApol_IV"/>
    <property type="match status" value="1"/>
</dbReference>
<dbReference type="RefSeq" id="WP_121086340.1">
    <property type="nucleotide sequence ID" value="NZ_RBZU01000004.1"/>
</dbReference>
<keyword evidence="5 12" id="KW-0235">DNA replication</keyword>
<dbReference type="Gene3D" id="3.30.70.270">
    <property type="match status" value="2"/>
</dbReference>
<keyword evidence="12" id="KW-0963">Cytoplasm</keyword>
<dbReference type="InterPro" id="IPR017961">
    <property type="entry name" value="DNA_pol_Y-fam_little_finger"/>
</dbReference>
<evidence type="ECO:0000256" key="12">
    <source>
        <dbReference type="HAMAP-Rule" id="MF_01113"/>
    </source>
</evidence>
<dbReference type="InterPro" id="IPR043502">
    <property type="entry name" value="DNA/RNA_pol_sf"/>
</dbReference>
<dbReference type="NCBIfam" id="NF002677">
    <property type="entry name" value="PRK02406.1"/>
    <property type="match status" value="1"/>
</dbReference>
<dbReference type="InterPro" id="IPR036775">
    <property type="entry name" value="DNA_pol_Y-fam_lit_finger_sf"/>
</dbReference>
<dbReference type="FunFam" id="3.30.1490.100:FF:000004">
    <property type="entry name" value="DNA polymerase IV"/>
    <property type="match status" value="1"/>
</dbReference>
<dbReference type="Pfam" id="PF11799">
    <property type="entry name" value="IMS_C"/>
    <property type="match status" value="1"/>
</dbReference>
<comment type="similarity">
    <text evidence="1 12">Belongs to the DNA polymerase type-Y family.</text>
</comment>
<dbReference type="EMBL" id="RBZU01000004">
    <property type="protein sequence ID" value="RKP55744.1"/>
    <property type="molecule type" value="Genomic_DNA"/>
</dbReference>
<dbReference type="PROSITE" id="PS50173">
    <property type="entry name" value="UMUC"/>
    <property type="match status" value="1"/>
</dbReference>
<evidence type="ECO:0000256" key="11">
    <source>
        <dbReference type="ARBA" id="ARBA00049244"/>
    </source>
</evidence>
<keyword evidence="2 12" id="KW-0515">Mutator protein</keyword>
<dbReference type="OrthoDB" id="9808813at2"/>
<evidence type="ECO:0000259" key="14">
    <source>
        <dbReference type="PROSITE" id="PS50173"/>
    </source>
</evidence>
<protein>
    <recommendedName>
        <fullName evidence="12">DNA polymerase IV</fullName>
        <shortName evidence="12">Pol IV</shortName>
        <ecNumber evidence="12">2.7.7.7</ecNumber>
    </recommendedName>
</protein>
<keyword evidence="3 12" id="KW-0808">Transferase</keyword>
<organism evidence="15 16">
    <name type="scientific">Pararobbsia silviterrae</name>
    <dbReference type="NCBI Taxonomy" id="1792498"/>
    <lineage>
        <taxon>Bacteria</taxon>
        <taxon>Pseudomonadati</taxon>
        <taxon>Pseudomonadota</taxon>
        <taxon>Betaproteobacteria</taxon>
        <taxon>Burkholderiales</taxon>
        <taxon>Burkholderiaceae</taxon>
        <taxon>Pararobbsia</taxon>
    </lineage>
</organism>
<keyword evidence="10 12" id="KW-0234">DNA repair</keyword>
<dbReference type="Gene3D" id="3.40.1170.60">
    <property type="match status" value="1"/>
</dbReference>
<comment type="subcellular location">
    <subcellularLocation>
        <location evidence="12">Cytoplasm</location>
    </subcellularLocation>
</comment>
<keyword evidence="16" id="KW-1185">Reference proteome</keyword>
<keyword evidence="4 12" id="KW-0548">Nucleotidyltransferase</keyword>
<evidence type="ECO:0000256" key="13">
    <source>
        <dbReference type="SAM" id="MobiDB-lite"/>
    </source>
</evidence>
<dbReference type="InterPro" id="IPR001126">
    <property type="entry name" value="UmuC"/>
</dbReference>
<keyword evidence="12" id="KW-0238">DNA-binding</keyword>
<dbReference type="EC" id="2.7.7.7" evidence="12"/>
<evidence type="ECO:0000256" key="9">
    <source>
        <dbReference type="ARBA" id="ARBA00022932"/>
    </source>
</evidence>
<dbReference type="GO" id="GO:0006281">
    <property type="term" value="P:DNA repair"/>
    <property type="evidence" value="ECO:0007669"/>
    <property type="project" value="UniProtKB-UniRule"/>
</dbReference>
<evidence type="ECO:0000256" key="5">
    <source>
        <dbReference type="ARBA" id="ARBA00022705"/>
    </source>
</evidence>
<keyword evidence="9 12" id="KW-0239">DNA-directed DNA polymerase</keyword>
<comment type="function">
    <text evidence="12">Poorly processive, error-prone DNA polymerase involved in untargeted mutagenesis. Copies undamaged DNA at stalled replication forks, which arise in vivo from mismatched or misaligned primer ends. These misaligned primers can be extended by PolIV. Exhibits no 3'-5' exonuclease (proofreading) activity. May be involved in translesional synthesis, in conjunction with the beta clamp from PolIII.</text>
</comment>
<comment type="subunit">
    <text evidence="12">Monomer.</text>
</comment>
<keyword evidence="8 12" id="KW-0460">Magnesium</keyword>
<comment type="catalytic activity">
    <reaction evidence="11 12">
        <text>DNA(n) + a 2'-deoxyribonucleoside 5'-triphosphate = DNA(n+1) + diphosphate</text>
        <dbReference type="Rhea" id="RHEA:22508"/>
        <dbReference type="Rhea" id="RHEA-COMP:17339"/>
        <dbReference type="Rhea" id="RHEA-COMP:17340"/>
        <dbReference type="ChEBI" id="CHEBI:33019"/>
        <dbReference type="ChEBI" id="CHEBI:61560"/>
        <dbReference type="ChEBI" id="CHEBI:173112"/>
        <dbReference type="EC" id="2.7.7.7"/>
    </reaction>
</comment>
<dbReference type="GO" id="GO:0005829">
    <property type="term" value="C:cytosol"/>
    <property type="evidence" value="ECO:0007669"/>
    <property type="project" value="TreeGrafter"/>
</dbReference>
<evidence type="ECO:0000256" key="1">
    <source>
        <dbReference type="ARBA" id="ARBA00010945"/>
    </source>
</evidence>
<dbReference type="AlphaFoldDB" id="A0A494XYV9"/>
<feature type="domain" description="UmuC" evidence="14">
    <location>
        <begin position="8"/>
        <end position="206"/>
    </location>
</feature>
<evidence type="ECO:0000256" key="4">
    <source>
        <dbReference type="ARBA" id="ARBA00022695"/>
    </source>
</evidence>
<evidence type="ECO:0000256" key="10">
    <source>
        <dbReference type="ARBA" id="ARBA00023204"/>
    </source>
</evidence>
<evidence type="ECO:0000313" key="15">
    <source>
        <dbReference type="EMBL" id="RKP55744.1"/>
    </source>
</evidence>
<dbReference type="InterPro" id="IPR024728">
    <property type="entry name" value="PolY_HhH_motif"/>
</dbReference>
<feature type="binding site" evidence="12">
    <location>
        <position position="12"/>
    </location>
    <ligand>
        <name>Mg(2+)</name>
        <dbReference type="ChEBI" id="CHEBI:18420"/>
    </ligand>
</feature>
<dbReference type="InterPro" id="IPR022880">
    <property type="entry name" value="DNApol_IV"/>
</dbReference>
<evidence type="ECO:0000256" key="2">
    <source>
        <dbReference type="ARBA" id="ARBA00022457"/>
    </source>
</evidence>
<dbReference type="Gene3D" id="3.30.1490.100">
    <property type="entry name" value="DNA polymerase, Y-family, little finger domain"/>
    <property type="match status" value="1"/>
</dbReference>
<comment type="cofactor">
    <cofactor evidence="12">
        <name>Mg(2+)</name>
        <dbReference type="ChEBI" id="CHEBI:18420"/>
    </cofactor>
    <text evidence="12">Binds 2 magnesium ions per subunit.</text>
</comment>
<dbReference type="Pfam" id="PF11798">
    <property type="entry name" value="IMS_HHH"/>
    <property type="match status" value="1"/>
</dbReference>
<evidence type="ECO:0000256" key="7">
    <source>
        <dbReference type="ARBA" id="ARBA00022763"/>
    </source>
</evidence>
<feature type="active site" evidence="12">
    <location>
        <position position="128"/>
    </location>
</feature>
<feature type="binding site" evidence="12">
    <location>
        <position position="127"/>
    </location>
    <ligand>
        <name>Mg(2+)</name>
        <dbReference type="ChEBI" id="CHEBI:18420"/>
    </ligand>
</feature>
<dbReference type="InterPro" id="IPR050116">
    <property type="entry name" value="DNA_polymerase-Y"/>
</dbReference>
<accession>A0A494XYV9</accession>
<keyword evidence="6 12" id="KW-0479">Metal-binding</keyword>
<dbReference type="GO" id="GO:0003887">
    <property type="term" value="F:DNA-directed DNA polymerase activity"/>
    <property type="evidence" value="ECO:0007669"/>
    <property type="project" value="UniProtKB-UniRule"/>
</dbReference>
<dbReference type="Gene3D" id="1.10.150.20">
    <property type="entry name" value="5' to 3' exonuclease, C-terminal subdomain"/>
    <property type="match status" value="1"/>
</dbReference>
<dbReference type="PANTHER" id="PTHR11076:SF33">
    <property type="entry name" value="DNA POLYMERASE KAPPA"/>
    <property type="match status" value="1"/>
</dbReference>
<dbReference type="Pfam" id="PF00817">
    <property type="entry name" value="IMS"/>
    <property type="match status" value="1"/>
</dbReference>
<dbReference type="PANTHER" id="PTHR11076">
    <property type="entry name" value="DNA REPAIR POLYMERASE UMUC / TRANSFERASE FAMILY MEMBER"/>
    <property type="match status" value="1"/>
</dbReference>
<evidence type="ECO:0000256" key="3">
    <source>
        <dbReference type="ARBA" id="ARBA00022679"/>
    </source>
</evidence>
<dbReference type="InterPro" id="IPR043128">
    <property type="entry name" value="Rev_trsase/Diguanyl_cyclase"/>
</dbReference>
<sequence length="385" mass="42302">MTAGPRRIAHLDMDAFYASVELLRYPDLRGQPVVIGGGRQATPETLADGSRRYARLRDYAGRGVVTTSTYEARALGVFSAMGMMKAAQLAPDAVLLPTDFESYRHYSRLFKAAVRTFTDAIEDRGIDEIYIDLTDMPGEARDIAARIKEAVHAATGLTCSMCVAPNKLLAKIGSELDKPDGLTILTHDDVPRRVWPLAVRKVNGIGPKATERLAALGIATVGELAAADLGLLQDHFGRSYSAWLAEAAQGFDERPVVVESTPKSISRETTFERDMHARHDRAALSSIFTGLCSRVADDLKRKGYVGQTIGIKIRFADFHTVTRDLTLPNGTDDPVEIRRAATECLKRVKLEQRLRLIGVRAGTLTPKGEHSEMPLPVQQQFPFET</sequence>
<keyword evidence="7 12" id="KW-0227">DNA damage</keyword>
<feature type="region of interest" description="Disordered" evidence="13">
    <location>
        <begin position="365"/>
        <end position="385"/>
    </location>
</feature>
<name>A0A494XYV9_9BURK</name>
<dbReference type="GO" id="GO:0000287">
    <property type="term" value="F:magnesium ion binding"/>
    <property type="evidence" value="ECO:0007669"/>
    <property type="project" value="UniProtKB-UniRule"/>
</dbReference>
<evidence type="ECO:0000313" key="16">
    <source>
        <dbReference type="Proteomes" id="UP000270342"/>
    </source>
</evidence>
<dbReference type="CDD" id="cd03586">
    <property type="entry name" value="PolY_Pol_IV_kappa"/>
    <property type="match status" value="1"/>
</dbReference>
<comment type="caution">
    <text evidence="15">The sequence shown here is derived from an EMBL/GenBank/DDBJ whole genome shotgun (WGS) entry which is preliminary data.</text>
</comment>
<evidence type="ECO:0000256" key="6">
    <source>
        <dbReference type="ARBA" id="ARBA00022723"/>
    </source>
</evidence>
<dbReference type="Proteomes" id="UP000270342">
    <property type="component" value="Unassembled WGS sequence"/>
</dbReference>
<evidence type="ECO:0000256" key="8">
    <source>
        <dbReference type="ARBA" id="ARBA00022842"/>
    </source>
</evidence>
<dbReference type="GO" id="GO:0006261">
    <property type="term" value="P:DNA-templated DNA replication"/>
    <property type="evidence" value="ECO:0007669"/>
    <property type="project" value="UniProtKB-UniRule"/>
</dbReference>